<dbReference type="CDD" id="cd02440">
    <property type="entry name" value="AdoMet_MTases"/>
    <property type="match status" value="1"/>
</dbReference>
<evidence type="ECO:0000313" key="2">
    <source>
        <dbReference type="Proteomes" id="UP000255317"/>
    </source>
</evidence>
<organism evidence="1 2">
    <name type="scientific">Marinirhabdus gelatinilytica</name>
    <dbReference type="NCBI Taxonomy" id="1703343"/>
    <lineage>
        <taxon>Bacteria</taxon>
        <taxon>Pseudomonadati</taxon>
        <taxon>Bacteroidota</taxon>
        <taxon>Flavobacteriia</taxon>
        <taxon>Flavobacteriales</taxon>
        <taxon>Flavobacteriaceae</taxon>
    </lineage>
</organism>
<dbReference type="RefSeq" id="WP_115124225.1">
    <property type="nucleotide sequence ID" value="NZ_QRAO01000004.1"/>
</dbReference>
<proteinExistence type="predicted"/>
<keyword evidence="1" id="KW-0808">Transferase</keyword>
<gene>
    <name evidence="1" type="ORF">C8D94_104183</name>
</gene>
<dbReference type="Pfam" id="PF13489">
    <property type="entry name" value="Methyltransf_23"/>
    <property type="match status" value="1"/>
</dbReference>
<dbReference type="SUPFAM" id="SSF53335">
    <property type="entry name" value="S-adenosyl-L-methionine-dependent methyltransferases"/>
    <property type="match status" value="1"/>
</dbReference>
<dbReference type="OrthoDB" id="8773442at2"/>
<comment type="caution">
    <text evidence="1">The sequence shown here is derived from an EMBL/GenBank/DDBJ whole genome shotgun (WGS) entry which is preliminary data.</text>
</comment>
<protein>
    <submittedName>
        <fullName evidence="1">Methyltransferase family protein</fullName>
    </submittedName>
</protein>
<dbReference type="GO" id="GO:0008168">
    <property type="term" value="F:methyltransferase activity"/>
    <property type="evidence" value="ECO:0007669"/>
    <property type="project" value="UniProtKB-KW"/>
</dbReference>
<dbReference type="Proteomes" id="UP000255317">
    <property type="component" value="Unassembled WGS sequence"/>
</dbReference>
<sequence length="249" mass="29890">MGNKLTTQDYWEAYYSKGTVNQRNIINVCSYYDHYWNSFIDKNKQKQTIIEIGGYPGRYLAYLASRYNLAPTSLDYNSDTDKIKEMFEVMEVKNFTILQKDFTVYTPEISYDYVLSNGFIEHFNNFEEILDLHVKYMKKNGKLYVMIPNMKGYVYFYKYLVDRRNLKIHNLKSMRKRVFKNFAERNDLIIGKLEYFGDFPHAVHQKLNPIQKIICKIHRFLFKRFLNKILNKYPSPYFSSGIVAIFEKK</sequence>
<name>A0A370Q9W3_9FLAO</name>
<evidence type="ECO:0000313" key="1">
    <source>
        <dbReference type="EMBL" id="RDK84810.1"/>
    </source>
</evidence>
<accession>A0A370Q9W3</accession>
<dbReference type="EMBL" id="QRAO01000004">
    <property type="protein sequence ID" value="RDK84810.1"/>
    <property type="molecule type" value="Genomic_DNA"/>
</dbReference>
<keyword evidence="1" id="KW-0489">Methyltransferase</keyword>
<keyword evidence="2" id="KW-1185">Reference proteome</keyword>
<dbReference type="Gene3D" id="3.40.50.150">
    <property type="entry name" value="Vaccinia Virus protein VP39"/>
    <property type="match status" value="1"/>
</dbReference>
<dbReference type="GO" id="GO:0032259">
    <property type="term" value="P:methylation"/>
    <property type="evidence" value="ECO:0007669"/>
    <property type="project" value="UniProtKB-KW"/>
</dbReference>
<reference evidence="1 2" key="1">
    <citation type="submission" date="2018-07" db="EMBL/GenBank/DDBJ databases">
        <title>Genomic Encyclopedia of Type Strains, Phase IV (KMG-IV): sequencing the most valuable type-strain genomes for metagenomic binning, comparative biology and taxonomic classification.</title>
        <authorList>
            <person name="Goeker M."/>
        </authorList>
    </citation>
    <scope>NUCLEOTIDE SEQUENCE [LARGE SCALE GENOMIC DNA]</scope>
    <source>
        <strain evidence="1 2">DSM 101478</strain>
    </source>
</reference>
<dbReference type="InterPro" id="IPR029063">
    <property type="entry name" value="SAM-dependent_MTases_sf"/>
</dbReference>
<dbReference type="AlphaFoldDB" id="A0A370Q9W3"/>